<evidence type="ECO:0000313" key="2">
    <source>
        <dbReference type="Proteomes" id="UP001302949"/>
    </source>
</evidence>
<sequence length="74" mass="8226">MKSTLTRIIRFYLPIMLLLMACNEEIIISKSSERKITKFSFSGLTPVVDATIDEANKKITAVVPATVDISKLIP</sequence>
<reference evidence="1 2" key="1">
    <citation type="submission" date="2023-12" db="EMBL/GenBank/DDBJ databases">
        <title>Novel species of the genus Arcicella isolated from rivers.</title>
        <authorList>
            <person name="Lu H."/>
        </authorList>
    </citation>
    <scope>NUCLEOTIDE SEQUENCE [LARGE SCALE GENOMIC DNA]</scope>
    <source>
        <strain evidence="1 2">KCTC 23307</strain>
    </source>
</reference>
<dbReference type="EMBL" id="JAYFUM010000012">
    <property type="protein sequence ID" value="MEA5139775.1"/>
    <property type="molecule type" value="Genomic_DNA"/>
</dbReference>
<protein>
    <submittedName>
        <fullName evidence="1">Uncharacterized protein</fullName>
    </submittedName>
</protein>
<dbReference type="Gene3D" id="2.60.40.2340">
    <property type="match status" value="1"/>
</dbReference>
<gene>
    <name evidence="1" type="ORF">VB248_11535</name>
</gene>
<evidence type="ECO:0000313" key="1">
    <source>
        <dbReference type="EMBL" id="MEA5139775.1"/>
    </source>
</evidence>
<keyword evidence="2" id="KW-1185">Reference proteome</keyword>
<dbReference type="PROSITE" id="PS51257">
    <property type="entry name" value="PROKAR_LIPOPROTEIN"/>
    <property type="match status" value="1"/>
</dbReference>
<proteinExistence type="predicted"/>
<dbReference type="Proteomes" id="UP001302949">
    <property type="component" value="Unassembled WGS sequence"/>
</dbReference>
<name>A0ABU5QAA6_9BACT</name>
<accession>A0ABU5QAA6</accession>
<organism evidence="1 2">
    <name type="scientific">Arcicella rigui</name>
    <dbReference type="NCBI Taxonomy" id="797020"/>
    <lineage>
        <taxon>Bacteria</taxon>
        <taxon>Pseudomonadati</taxon>
        <taxon>Bacteroidota</taxon>
        <taxon>Cytophagia</taxon>
        <taxon>Cytophagales</taxon>
        <taxon>Flectobacillaceae</taxon>
        <taxon>Arcicella</taxon>
    </lineage>
</organism>
<comment type="caution">
    <text evidence="1">The sequence shown here is derived from an EMBL/GenBank/DDBJ whole genome shotgun (WGS) entry which is preliminary data.</text>
</comment>
<dbReference type="RefSeq" id="WP_323296934.1">
    <property type="nucleotide sequence ID" value="NZ_JAYFUM010000012.1"/>
</dbReference>